<keyword evidence="1" id="KW-0812">Transmembrane</keyword>
<dbReference type="InterPro" id="IPR007272">
    <property type="entry name" value="Sulf_transp_TsuA/YedE"/>
</dbReference>
<gene>
    <name evidence="2" type="ORF">AU381_26530</name>
</gene>
<dbReference type="Proteomes" id="UP000094025">
    <property type="component" value="Unassembled WGS sequence"/>
</dbReference>
<name>A0A178XJ88_9HYPH</name>
<feature type="transmembrane region" description="Helical" evidence="1">
    <location>
        <begin position="223"/>
        <end position="242"/>
    </location>
</feature>
<sequence length="319" mass="33174">MSESLINISGMGPVAASLEIWASVALAAALGFVLGFAMNRGSICTVIATRQLVSERRPARFIALIECVAWAALVYAILETEPMMQEGWSPLSYLVPAAILLGLGSYVNDACVFGSVGHIGNGELGFAFTFLGIYAVLYIEPLFDLLSHQPPTSAPPSLEAALLALALLAIVALRLGVSRRSESNFRQLTLVMGAIGITSAILAGLAPGFSITASFGPIASTPVAGALISVCMFGGSLVSARLGKQGFMLKWPTVATMVKRTLAGILMGLGALLIPGGNDTLLLIGFPTGAWQAALAYVLFVATLAALIVKFGSMARPWS</sequence>
<comment type="caution">
    <text evidence="2">The sequence shown here is derived from an EMBL/GenBank/DDBJ whole genome shotgun (WGS) entry which is preliminary data.</text>
</comment>
<dbReference type="RefSeq" id="WP_064244523.1">
    <property type="nucleotide sequence ID" value="NZ_LPUX01000067.1"/>
</dbReference>
<accession>A0A178XJ88</accession>
<keyword evidence="1" id="KW-0472">Membrane</keyword>
<protein>
    <submittedName>
        <fullName evidence="2">Uncharacterized protein</fullName>
    </submittedName>
</protein>
<feature type="transmembrane region" description="Helical" evidence="1">
    <location>
        <begin position="59"/>
        <end position="78"/>
    </location>
</feature>
<feature type="transmembrane region" description="Helical" evidence="1">
    <location>
        <begin position="189"/>
        <end position="211"/>
    </location>
</feature>
<dbReference type="OrthoDB" id="8445931at2"/>
<evidence type="ECO:0000313" key="3">
    <source>
        <dbReference type="Proteomes" id="UP000094025"/>
    </source>
</evidence>
<evidence type="ECO:0000256" key="1">
    <source>
        <dbReference type="SAM" id="Phobius"/>
    </source>
</evidence>
<evidence type="ECO:0000313" key="2">
    <source>
        <dbReference type="EMBL" id="OAP35288.1"/>
    </source>
</evidence>
<dbReference type="EMBL" id="LPUX01000067">
    <property type="protein sequence ID" value="OAP35288.1"/>
    <property type="molecule type" value="Genomic_DNA"/>
</dbReference>
<dbReference type="STRING" id="1472378.AU381_26530"/>
<feature type="transmembrane region" description="Helical" evidence="1">
    <location>
        <begin position="119"/>
        <end position="139"/>
    </location>
</feature>
<dbReference type="AlphaFoldDB" id="A0A178XJ88"/>
<feature type="transmembrane region" description="Helical" evidence="1">
    <location>
        <begin position="159"/>
        <end position="177"/>
    </location>
</feature>
<organism evidence="2 3">
    <name type="scientific">Sinorhizobium glycinis</name>
    <dbReference type="NCBI Taxonomy" id="1472378"/>
    <lineage>
        <taxon>Bacteria</taxon>
        <taxon>Pseudomonadati</taxon>
        <taxon>Pseudomonadota</taxon>
        <taxon>Alphaproteobacteria</taxon>
        <taxon>Hyphomicrobiales</taxon>
        <taxon>Rhizobiaceae</taxon>
        <taxon>Sinorhizobium/Ensifer group</taxon>
        <taxon>Sinorhizobium</taxon>
    </lineage>
</organism>
<feature type="transmembrane region" description="Helical" evidence="1">
    <location>
        <begin position="90"/>
        <end position="107"/>
    </location>
</feature>
<feature type="transmembrane region" description="Helical" evidence="1">
    <location>
        <begin position="20"/>
        <end position="38"/>
    </location>
</feature>
<feature type="transmembrane region" description="Helical" evidence="1">
    <location>
        <begin position="262"/>
        <end position="284"/>
    </location>
</feature>
<keyword evidence="3" id="KW-1185">Reference proteome</keyword>
<proteinExistence type="predicted"/>
<dbReference type="Pfam" id="PF04143">
    <property type="entry name" value="Sulf_transp"/>
    <property type="match status" value="2"/>
</dbReference>
<feature type="transmembrane region" description="Helical" evidence="1">
    <location>
        <begin position="290"/>
        <end position="309"/>
    </location>
</feature>
<keyword evidence="1" id="KW-1133">Transmembrane helix</keyword>
<reference evidence="2 3" key="1">
    <citation type="journal article" date="2016" name="Int. J. Syst. Evol. Microbiol.">
        <title>Ensifer glycinis sp. nov., an novel rhizobial species associated with Glycine spp.</title>
        <authorList>
            <person name="Yan H."/>
            <person name="Yan J."/>
            <person name="Sui X.H."/>
            <person name="Wang E.T."/>
            <person name="Chen W.X."/>
            <person name="Zhang X.X."/>
            <person name="Chen W.F."/>
        </authorList>
    </citation>
    <scope>NUCLEOTIDE SEQUENCE [LARGE SCALE GENOMIC DNA]</scope>
    <source>
        <strain evidence="2 3">CCBAU 23380</strain>
    </source>
</reference>